<proteinExistence type="predicted"/>
<keyword evidence="3" id="KW-0408">Iron</keyword>
<dbReference type="Pfam" id="PF22543">
    <property type="entry name" value="Rieske_4"/>
    <property type="match status" value="1"/>
</dbReference>
<reference evidence="6" key="1">
    <citation type="submission" date="2015-07" db="EMBL/GenBank/DDBJ databases">
        <title>MeaNS - Measles Nucleotide Surveillance Program.</title>
        <authorList>
            <person name="Tran T."/>
            <person name="Druce J."/>
        </authorList>
    </citation>
    <scope>NUCLEOTIDE SEQUENCE</scope>
    <source>
        <strain evidence="6">UCB-OBI-ISO-001</strain>
        <tissue evidence="6">Gonad</tissue>
    </source>
</reference>
<dbReference type="InterPro" id="IPR054716">
    <property type="entry name" value="Sol_Rieske_ferrdox_dom"/>
</dbReference>
<keyword evidence="4" id="KW-0411">Iron-sulfur</keyword>
<evidence type="ECO:0000256" key="2">
    <source>
        <dbReference type="ARBA" id="ARBA00022723"/>
    </source>
</evidence>
<evidence type="ECO:0000313" key="6">
    <source>
        <dbReference type="EMBL" id="KOF72661.1"/>
    </source>
</evidence>
<dbReference type="GO" id="GO:0051537">
    <property type="term" value="F:2 iron, 2 sulfur cluster binding"/>
    <property type="evidence" value="ECO:0007669"/>
    <property type="project" value="UniProtKB-KW"/>
</dbReference>
<gene>
    <name evidence="6" type="ORF">OCBIM_22039137mg</name>
</gene>
<dbReference type="Gene3D" id="2.102.10.10">
    <property type="entry name" value="Rieske [2Fe-2S] iron-sulphur domain"/>
    <property type="match status" value="1"/>
</dbReference>
<protein>
    <recommendedName>
        <fullName evidence="5">Rieske domain-containing protein</fullName>
    </recommendedName>
</protein>
<organism evidence="6">
    <name type="scientific">Octopus bimaculoides</name>
    <name type="common">California two-spotted octopus</name>
    <dbReference type="NCBI Taxonomy" id="37653"/>
    <lineage>
        <taxon>Eukaryota</taxon>
        <taxon>Metazoa</taxon>
        <taxon>Spiralia</taxon>
        <taxon>Lophotrochozoa</taxon>
        <taxon>Mollusca</taxon>
        <taxon>Cephalopoda</taxon>
        <taxon>Coleoidea</taxon>
        <taxon>Octopodiformes</taxon>
        <taxon>Octopoda</taxon>
        <taxon>Incirrata</taxon>
        <taxon>Octopodidae</taxon>
        <taxon>Octopus</taxon>
    </lineage>
</organism>
<dbReference type="KEGG" id="obi:106878783"/>
<dbReference type="PANTHER" id="PTHR21496">
    <property type="entry name" value="FERREDOXIN-RELATED"/>
    <property type="match status" value="1"/>
</dbReference>
<dbReference type="InterPro" id="IPR017941">
    <property type="entry name" value="Rieske_2Fe-2S"/>
</dbReference>
<keyword evidence="1" id="KW-0001">2Fe-2S</keyword>
<keyword evidence="2" id="KW-0479">Metal-binding</keyword>
<evidence type="ECO:0000256" key="1">
    <source>
        <dbReference type="ARBA" id="ARBA00022714"/>
    </source>
</evidence>
<accession>A0A0L8G6L2</accession>
<dbReference type="AlphaFoldDB" id="A0A0L8G6L2"/>
<dbReference type="SUPFAM" id="SSF50022">
    <property type="entry name" value="ISP domain"/>
    <property type="match status" value="1"/>
</dbReference>
<feature type="domain" description="Rieske" evidence="5">
    <location>
        <begin position="35"/>
        <end position="126"/>
    </location>
</feature>
<evidence type="ECO:0000256" key="4">
    <source>
        <dbReference type="ARBA" id="ARBA00023014"/>
    </source>
</evidence>
<name>A0A0L8G6L2_OCTBM</name>
<dbReference type="OMA" id="PWHKWRI"/>
<dbReference type="PANTHER" id="PTHR21496:SF25">
    <property type="entry name" value="RIESKE DOMAIN-CONTAINING PROTEIN"/>
    <property type="match status" value="1"/>
</dbReference>
<dbReference type="PROSITE" id="PS51296">
    <property type="entry name" value="RIESKE"/>
    <property type="match status" value="1"/>
</dbReference>
<dbReference type="GO" id="GO:0046872">
    <property type="term" value="F:metal ion binding"/>
    <property type="evidence" value="ECO:0007669"/>
    <property type="project" value="UniProtKB-KW"/>
</dbReference>
<evidence type="ECO:0000259" key="5">
    <source>
        <dbReference type="PROSITE" id="PS51296"/>
    </source>
</evidence>
<sequence>MEKYDTSNKSLFFPIEGITEKDLSDWNRSLHKCRLKFATIKKTSNDTKGALVNCNEKSVALFKHKDTIYAIDDKCPHSGGPLHMGDIEEMPNGTLCVRCPWHSWRFNLLDGSVVWPNTREDNKTNVYHTRVDRNGTISIAFKNFDEKYFKAENDF</sequence>
<dbReference type="OrthoDB" id="426882at2759"/>
<evidence type="ECO:0000256" key="3">
    <source>
        <dbReference type="ARBA" id="ARBA00023004"/>
    </source>
</evidence>
<dbReference type="InterPro" id="IPR036922">
    <property type="entry name" value="Rieske_2Fe-2S_sf"/>
</dbReference>
<dbReference type="CDD" id="cd03467">
    <property type="entry name" value="Rieske"/>
    <property type="match status" value="1"/>
</dbReference>
<dbReference type="EMBL" id="KQ423548">
    <property type="protein sequence ID" value="KOF72661.1"/>
    <property type="molecule type" value="Genomic_DNA"/>
</dbReference>